<dbReference type="OrthoDB" id="9154867at2"/>
<dbReference type="STRING" id="99656.SAMN05421659_106229"/>
<dbReference type="RefSeq" id="WP_092453465.1">
    <property type="nucleotide sequence ID" value="NZ_FOJI01000006.1"/>
</dbReference>
<gene>
    <name evidence="2" type="ORF">SAMN05421659_106229</name>
</gene>
<reference evidence="2 3" key="1">
    <citation type="submission" date="2016-10" db="EMBL/GenBank/DDBJ databases">
        <authorList>
            <person name="de Groot N.N."/>
        </authorList>
    </citation>
    <scope>NUCLEOTIDE SEQUENCE [LARGE SCALE GENOMIC DNA]</scope>
    <source>
        <strain evidence="2 3">DSM 9179</strain>
    </source>
</reference>
<sequence>MKNVTNDFKVFMEESNGVGQAFMSTVMKISEVSALEPKTHELAYISVLAALQMVSGLPFHVKQAKELGASLEEVKSAILVGTPIVGLRISPSFAIAINFYNSETPSENTNN</sequence>
<name>A0A1I0Q239_9FIRM</name>
<keyword evidence="3" id="KW-1185">Reference proteome</keyword>
<dbReference type="InterPro" id="IPR003779">
    <property type="entry name" value="CMD-like"/>
</dbReference>
<accession>A0A1I0Q239</accession>
<dbReference type="Gene3D" id="1.20.1290.10">
    <property type="entry name" value="AhpD-like"/>
    <property type="match status" value="1"/>
</dbReference>
<evidence type="ECO:0000313" key="2">
    <source>
        <dbReference type="EMBL" id="SEW20849.1"/>
    </source>
</evidence>
<organism evidence="2 3">
    <name type="scientific">[Clostridium] fimetarium</name>
    <dbReference type="NCBI Taxonomy" id="99656"/>
    <lineage>
        <taxon>Bacteria</taxon>
        <taxon>Bacillati</taxon>
        <taxon>Bacillota</taxon>
        <taxon>Clostridia</taxon>
        <taxon>Lachnospirales</taxon>
        <taxon>Lachnospiraceae</taxon>
    </lineage>
</organism>
<dbReference type="AlphaFoldDB" id="A0A1I0Q239"/>
<dbReference type="PANTHER" id="PTHR33930:SF2">
    <property type="entry name" value="BLR3452 PROTEIN"/>
    <property type="match status" value="1"/>
</dbReference>
<proteinExistence type="predicted"/>
<evidence type="ECO:0000313" key="3">
    <source>
        <dbReference type="Proteomes" id="UP000199701"/>
    </source>
</evidence>
<dbReference type="Pfam" id="PF02627">
    <property type="entry name" value="CMD"/>
    <property type="match status" value="1"/>
</dbReference>
<evidence type="ECO:0000259" key="1">
    <source>
        <dbReference type="Pfam" id="PF02627"/>
    </source>
</evidence>
<feature type="domain" description="Carboxymuconolactone decarboxylase-like" evidence="1">
    <location>
        <begin position="19"/>
        <end position="86"/>
    </location>
</feature>
<dbReference type="SUPFAM" id="SSF69118">
    <property type="entry name" value="AhpD-like"/>
    <property type="match status" value="1"/>
</dbReference>
<dbReference type="GO" id="GO:0051920">
    <property type="term" value="F:peroxiredoxin activity"/>
    <property type="evidence" value="ECO:0007669"/>
    <property type="project" value="InterPro"/>
</dbReference>
<dbReference type="InterPro" id="IPR029032">
    <property type="entry name" value="AhpD-like"/>
</dbReference>
<dbReference type="PANTHER" id="PTHR33930">
    <property type="entry name" value="ALKYL HYDROPEROXIDE REDUCTASE AHPD"/>
    <property type="match status" value="1"/>
</dbReference>
<protein>
    <submittedName>
        <fullName evidence="2">Carboxymuconolactone decarboxylase family protein</fullName>
    </submittedName>
</protein>
<dbReference type="Proteomes" id="UP000199701">
    <property type="component" value="Unassembled WGS sequence"/>
</dbReference>
<dbReference type="EMBL" id="FOJI01000006">
    <property type="protein sequence ID" value="SEW20849.1"/>
    <property type="molecule type" value="Genomic_DNA"/>
</dbReference>